<gene>
    <name evidence="1" type="ORF">AB0H04_24675</name>
</gene>
<proteinExistence type="predicted"/>
<dbReference type="Proteomes" id="UP001551011">
    <property type="component" value="Unassembled WGS sequence"/>
</dbReference>
<evidence type="ECO:0000313" key="1">
    <source>
        <dbReference type="EMBL" id="MEU5710027.1"/>
    </source>
</evidence>
<dbReference type="EMBL" id="JBFAEG010000017">
    <property type="protein sequence ID" value="MEU5710027.1"/>
    <property type="molecule type" value="Genomic_DNA"/>
</dbReference>
<name>A0ABV3ADL4_9ACTN</name>
<sequence length="52" mass="5905">MVLDLQEFNGPTIFFPRNVVVELQADRPVRAILLSPQQLKEGELRLEDIAQG</sequence>
<dbReference type="RefSeq" id="WP_234339831.1">
    <property type="nucleotide sequence ID" value="NZ_JBFAEG010000017.1"/>
</dbReference>
<protein>
    <submittedName>
        <fullName evidence="1">Uncharacterized protein</fullName>
    </submittedName>
</protein>
<organism evidence="1 2">
    <name type="scientific">Streptomyces flaveolus</name>
    <dbReference type="NCBI Taxonomy" id="67297"/>
    <lineage>
        <taxon>Bacteria</taxon>
        <taxon>Bacillati</taxon>
        <taxon>Actinomycetota</taxon>
        <taxon>Actinomycetes</taxon>
        <taxon>Kitasatosporales</taxon>
        <taxon>Streptomycetaceae</taxon>
        <taxon>Streptomyces</taxon>
    </lineage>
</organism>
<accession>A0ABV3ADL4</accession>
<comment type="caution">
    <text evidence="1">The sequence shown here is derived from an EMBL/GenBank/DDBJ whole genome shotgun (WGS) entry which is preliminary data.</text>
</comment>
<keyword evidence="2" id="KW-1185">Reference proteome</keyword>
<evidence type="ECO:0000313" key="2">
    <source>
        <dbReference type="Proteomes" id="UP001551011"/>
    </source>
</evidence>
<reference evidence="1 2" key="1">
    <citation type="submission" date="2024-06" db="EMBL/GenBank/DDBJ databases">
        <title>The Natural Products Discovery Center: Release of the First 8490 Sequenced Strains for Exploring Actinobacteria Biosynthetic Diversity.</title>
        <authorList>
            <person name="Kalkreuter E."/>
            <person name="Kautsar S.A."/>
            <person name="Yang D."/>
            <person name="Bader C.D."/>
            <person name="Teijaro C.N."/>
            <person name="Fluegel L."/>
            <person name="Davis C.M."/>
            <person name="Simpson J.R."/>
            <person name="Lauterbach L."/>
            <person name="Steele A.D."/>
            <person name="Gui C."/>
            <person name="Meng S."/>
            <person name="Li G."/>
            <person name="Viehrig K."/>
            <person name="Ye F."/>
            <person name="Su P."/>
            <person name="Kiefer A.F."/>
            <person name="Nichols A."/>
            <person name="Cepeda A.J."/>
            <person name="Yan W."/>
            <person name="Fan B."/>
            <person name="Jiang Y."/>
            <person name="Adhikari A."/>
            <person name="Zheng C.-J."/>
            <person name="Schuster L."/>
            <person name="Cowan T.M."/>
            <person name="Smanski M.J."/>
            <person name="Chevrette M.G."/>
            <person name="De Carvalho L.P.S."/>
            <person name="Shen B."/>
        </authorList>
    </citation>
    <scope>NUCLEOTIDE SEQUENCE [LARGE SCALE GENOMIC DNA]</scope>
    <source>
        <strain evidence="1 2">NPDC020594</strain>
    </source>
</reference>